<dbReference type="NCBIfam" id="TIGR00284">
    <property type="entry name" value="dihydropteroate synthase-like protein"/>
    <property type="match status" value="1"/>
</dbReference>
<dbReference type="Proteomes" id="UP000007812">
    <property type="component" value="Chromosome"/>
</dbReference>
<dbReference type="OrthoDB" id="70327at2157"/>
<dbReference type="eggNOG" id="arCOG01978">
    <property type="taxonomic scope" value="Archaea"/>
</dbReference>
<dbReference type="SUPFAM" id="SSF51717">
    <property type="entry name" value="Dihydropteroate synthetase-like"/>
    <property type="match status" value="1"/>
</dbReference>
<dbReference type="GeneID" id="10493661"/>
<dbReference type="AlphaFoldDB" id="F4FZ05"/>
<reference evidence="2 3" key="1">
    <citation type="journal article" date="2011" name="J. Bacteriol.">
        <title>Complete genome sequence of Metallosphaera cuprina, a metal sulfide-oxidizing archaeon from a hot spring.</title>
        <authorList>
            <person name="Liu L.J."/>
            <person name="You X.Y."/>
            <person name="Zheng H."/>
            <person name="Wang S."/>
            <person name="Jiang C.Y."/>
            <person name="Liu S.J."/>
        </authorList>
    </citation>
    <scope>NUCLEOTIDE SEQUENCE [LARGE SCALE GENOMIC DNA]</scope>
    <source>
        <strain evidence="2 3">Ar-4</strain>
    </source>
</reference>
<keyword evidence="3" id="KW-1185">Reference proteome</keyword>
<dbReference type="InterPro" id="IPR000489">
    <property type="entry name" value="Pterin-binding_dom"/>
</dbReference>
<evidence type="ECO:0000259" key="1">
    <source>
        <dbReference type="PROSITE" id="PS50972"/>
    </source>
</evidence>
<dbReference type="InterPro" id="IPR011005">
    <property type="entry name" value="Dihydropteroate_synth-like_sf"/>
</dbReference>
<dbReference type="KEGG" id="mcn:Mcup_1472"/>
<dbReference type="InterPro" id="IPR005236">
    <property type="entry name" value="Dihydropt_synth"/>
</dbReference>
<proteinExistence type="predicted"/>
<dbReference type="GO" id="GO:0042558">
    <property type="term" value="P:pteridine-containing compound metabolic process"/>
    <property type="evidence" value="ECO:0007669"/>
    <property type="project" value="InterPro"/>
</dbReference>
<dbReference type="RefSeq" id="WP_013738073.1">
    <property type="nucleotide sequence ID" value="NC_015435.1"/>
</dbReference>
<name>F4FZ05_METCR</name>
<sequence>MRVLLLTGKLARPILEEAIKGYEDQITIISLDYPVASLMSMRYILEKLKARKDEISSYDYLILPGLVYGDAKILEKELGVRTYKGTENAWDVGKAIEALRKGIELSTIYPADVILKSNFKEEIEATLRKAEEKAIYSFDIGLKVPLRPPPFRIFLELNPSSPLDKWIEEVERTRNFVDAYVVGFPVGFNDIDEVRRRVKAIKDIAPVIGIDSDSPYLLKEGIKGGASIVFNLNETNVYDLEDFRKDAAFVVAPFTTENRAQETLEIVKKAKVRGYEKLIADPVLGPPLMGFTDSIMEYSKLSRTLRDVPMLMGSLNVTELLDADSHGINSLLSVIGMELGISIFLTMEKGKTKWSSWELRRATKMMTVAHEQGKVPKGLGIDLLIVKEKKRVEVPPISGQRIKAEKIEPKMDSGYFRIFLENRKIVASFSGRTNVLVEGEDGLSVGRTILREIGQISPDHALYLGYELAKAEIASSLDKSYIQDEPLVRRIGCEDSSSKDYDS</sequence>
<feature type="domain" description="Pterin-binding" evidence="1">
    <location>
        <begin position="137"/>
        <end position="367"/>
    </location>
</feature>
<dbReference type="InterPro" id="IPR025595">
    <property type="entry name" value="PterinBD-DUF4346"/>
</dbReference>
<gene>
    <name evidence="2" type="ordered locus">Mcup_1472</name>
</gene>
<dbReference type="PROSITE" id="PS50972">
    <property type="entry name" value="PTERIN_BINDING"/>
    <property type="match status" value="1"/>
</dbReference>
<evidence type="ECO:0000313" key="3">
    <source>
        <dbReference type="Proteomes" id="UP000007812"/>
    </source>
</evidence>
<organism evidence="2 3">
    <name type="scientific">Metallosphaera cuprina (strain Ar-4)</name>
    <dbReference type="NCBI Taxonomy" id="1006006"/>
    <lineage>
        <taxon>Archaea</taxon>
        <taxon>Thermoproteota</taxon>
        <taxon>Thermoprotei</taxon>
        <taxon>Sulfolobales</taxon>
        <taxon>Sulfolobaceae</taxon>
        <taxon>Metallosphaera</taxon>
    </lineage>
</organism>
<dbReference type="Pfam" id="PF14251">
    <property type="entry name" value="PterinBD-DUF4346"/>
    <property type="match status" value="1"/>
</dbReference>
<dbReference type="EMBL" id="CP002656">
    <property type="protein sequence ID" value="AEB95575.1"/>
    <property type="molecule type" value="Genomic_DNA"/>
</dbReference>
<dbReference type="Pfam" id="PF20123">
    <property type="entry name" value="DUF6513"/>
    <property type="match status" value="1"/>
</dbReference>
<dbReference type="STRING" id="1006006.Mcup_1472"/>
<dbReference type="InterPro" id="IPR045406">
    <property type="entry name" value="DUF6513"/>
</dbReference>
<dbReference type="HOGENOM" id="CLU_041129_0_0_2"/>
<accession>F4FZ05</accession>
<protein>
    <submittedName>
        <fullName evidence="2">Dihydropteroate synthase-related protein</fullName>
    </submittedName>
</protein>
<evidence type="ECO:0000313" key="2">
    <source>
        <dbReference type="EMBL" id="AEB95575.1"/>
    </source>
</evidence>
<dbReference type="PATRIC" id="fig|1006006.8.peg.1468"/>